<proteinExistence type="predicted"/>
<reference evidence="3 4" key="1">
    <citation type="submission" date="2019-11" db="EMBL/GenBank/DDBJ databases">
        <title>Novel species isolated from a subtropical stream in China.</title>
        <authorList>
            <person name="Lu H."/>
        </authorList>
    </citation>
    <scope>NUCLEOTIDE SEQUENCE [LARGE SCALE GENOMIC DNA]</scope>
    <source>
        <strain evidence="3 4">FT80W</strain>
    </source>
</reference>
<feature type="domain" description="Nucleotidyltransferase-like" evidence="2">
    <location>
        <begin position="118"/>
        <end position="285"/>
    </location>
</feature>
<gene>
    <name evidence="3" type="ORF">GJ699_00165</name>
</gene>
<dbReference type="RefSeq" id="WP_154371942.1">
    <property type="nucleotide sequence ID" value="NZ_WKJK01000001.1"/>
</dbReference>
<sequence length="328" mass="36895">MKMGFKIVPLNGDARRQYVNSRDVYSALDSVISEARQFEGRLFFRTQRGREYLVQELKRGGQKGLGPRSPETEAVYQNFRHRKSELVDRISSLENKLKMHASLNCIHSLNRVDELLVGILRQFHRFCLSDKICVVDTNAVWAYEAMAGVQVSSADALPVDFDLFYITQNSLTCLITEKVSRTSLLGMLRAVDKTFKHDPGSPGMTVVNDRGFRLRMLEVLAPTARQINNKISATDGRLFAALDAIGWLLSAPVVIGHIVGKKGTMVQMRAIDPRALILFDLKFADQDLGIDNSGFGLHRARLLLDICEGYLPHLPLDKIQLHIQCLRA</sequence>
<feature type="transmembrane region" description="Helical" evidence="1">
    <location>
        <begin position="238"/>
        <end position="259"/>
    </location>
</feature>
<comment type="caution">
    <text evidence="3">The sequence shown here is derived from an EMBL/GenBank/DDBJ whole genome shotgun (WGS) entry which is preliminary data.</text>
</comment>
<dbReference type="InterPro" id="IPR058575">
    <property type="entry name" value="NTP_transf_8_dom"/>
</dbReference>
<evidence type="ECO:0000259" key="2">
    <source>
        <dbReference type="Pfam" id="PF12281"/>
    </source>
</evidence>
<dbReference type="Proteomes" id="UP000433309">
    <property type="component" value="Unassembled WGS sequence"/>
</dbReference>
<dbReference type="Pfam" id="PF12281">
    <property type="entry name" value="NTP_transf_8"/>
    <property type="match status" value="1"/>
</dbReference>
<evidence type="ECO:0000256" key="1">
    <source>
        <dbReference type="SAM" id="Phobius"/>
    </source>
</evidence>
<keyword evidence="1" id="KW-0472">Membrane</keyword>
<evidence type="ECO:0000313" key="4">
    <source>
        <dbReference type="Proteomes" id="UP000433309"/>
    </source>
</evidence>
<protein>
    <recommendedName>
        <fullName evidence="2">Nucleotidyltransferase-like domain-containing protein</fullName>
    </recommendedName>
</protein>
<keyword evidence="1" id="KW-0812">Transmembrane</keyword>
<accession>A0A6I2KTP3</accession>
<keyword evidence="1" id="KW-1133">Transmembrane helix</keyword>
<keyword evidence="4" id="KW-1185">Reference proteome</keyword>
<name>A0A6I2KTP3_9BURK</name>
<evidence type="ECO:0000313" key="3">
    <source>
        <dbReference type="EMBL" id="MRW88397.1"/>
    </source>
</evidence>
<organism evidence="3 4">
    <name type="scientific">Duganella guangzhouensis</name>
    <dbReference type="NCBI Taxonomy" id="2666084"/>
    <lineage>
        <taxon>Bacteria</taxon>
        <taxon>Pseudomonadati</taxon>
        <taxon>Pseudomonadota</taxon>
        <taxon>Betaproteobacteria</taxon>
        <taxon>Burkholderiales</taxon>
        <taxon>Oxalobacteraceae</taxon>
        <taxon>Telluria group</taxon>
        <taxon>Duganella</taxon>
    </lineage>
</organism>
<dbReference type="AlphaFoldDB" id="A0A6I2KTP3"/>
<dbReference type="EMBL" id="WKJK01000001">
    <property type="protein sequence ID" value="MRW88397.1"/>
    <property type="molecule type" value="Genomic_DNA"/>
</dbReference>